<reference evidence="2" key="2">
    <citation type="submission" date="2023-06" db="EMBL/GenBank/DDBJ databases">
        <authorList>
            <consortium name="Lawrence Berkeley National Laboratory"/>
            <person name="Haridas S."/>
            <person name="Hensen N."/>
            <person name="Bonometti L."/>
            <person name="Westerberg I."/>
            <person name="Brannstrom I.O."/>
            <person name="Guillou S."/>
            <person name="Cros-Aarteil S."/>
            <person name="Calhoun S."/>
            <person name="Kuo A."/>
            <person name="Mondo S."/>
            <person name="Pangilinan J."/>
            <person name="Riley R."/>
            <person name="Labutti K."/>
            <person name="Andreopoulos B."/>
            <person name="Lipzen A."/>
            <person name="Chen C."/>
            <person name="Yanf M."/>
            <person name="Daum C."/>
            <person name="Ng V."/>
            <person name="Clum A."/>
            <person name="Steindorff A."/>
            <person name="Ohm R."/>
            <person name="Martin F."/>
            <person name="Silar P."/>
            <person name="Natvig D."/>
            <person name="Lalanne C."/>
            <person name="Gautier V."/>
            <person name="Ament-Velasquez S.L."/>
            <person name="Kruys A."/>
            <person name="Hutchinson M.I."/>
            <person name="Powell A.J."/>
            <person name="Barry K."/>
            <person name="Miller A.N."/>
            <person name="Grigoriev I.V."/>
            <person name="Debuchy R."/>
            <person name="Gladieux P."/>
            <person name="Thoren M.H."/>
            <person name="Johannesson H."/>
        </authorList>
    </citation>
    <scope>NUCLEOTIDE SEQUENCE</scope>
    <source>
        <strain evidence="2">CBS 118394</strain>
    </source>
</reference>
<name>A0AAE0I534_9PEZI</name>
<comment type="caution">
    <text evidence="2">The sequence shown here is derived from an EMBL/GenBank/DDBJ whole genome shotgun (WGS) entry which is preliminary data.</text>
</comment>
<proteinExistence type="predicted"/>
<dbReference type="AlphaFoldDB" id="A0AAE0I534"/>
<feature type="compositionally biased region" description="Polar residues" evidence="1">
    <location>
        <begin position="83"/>
        <end position="92"/>
    </location>
</feature>
<evidence type="ECO:0000256" key="1">
    <source>
        <dbReference type="SAM" id="MobiDB-lite"/>
    </source>
</evidence>
<feature type="compositionally biased region" description="Polar residues" evidence="1">
    <location>
        <begin position="63"/>
        <end position="76"/>
    </location>
</feature>
<accession>A0AAE0I534</accession>
<dbReference type="PANTHER" id="PTHR42085">
    <property type="entry name" value="F-BOX DOMAIN-CONTAINING PROTEIN"/>
    <property type="match status" value="1"/>
</dbReference>
<keyword evidence="3" id="KW-1185">Reference proteome</keyword>
<feature type="region of interest" description="Disordered" evidence="1">
    <location>
        <begin position="63"/>
        <end position="92"/>
    </location>
</feature>
<dbReference type="PANTHER" id="PTHR42085:SF1">
    <property type="entry name" value="F-BOX DOMAIN-CONTAINING PROTEIN"/>
    <property type="match status" value="1"/>
</dbReference>
<evidence type="ECO:0000313" key="3">
    <source>
        <dbReference type="Proteomes" id="UP001283341"/>
    </source>
</evidence>
<dbReference type="Proteomes" id="UP001283341">
    <property type="component" value="Unassembled WGS sequence"/>
</dbReference>
<dbReference type="InterPro" id="IPR038883">
    <property type="entry name" value="AN11006-like"/>
</dbReference>
<gene>
    <name evidence="2" type="ORF">B0H66DRAFT_476694</name>
</gene>
<sequence length="489" mass="55837">MAHLGNRFPFEERDQLDQAEAYFNNPLRIKNKAMEDEIMALKKLLRENGISWSPALTFDSENTMPGTGNWSSTSYNKARKTRSSGSPRSSIAHTRIPTLPVEIQLHILEYAMTSKHPIIDPLAKVNWENMTAAEKKRDNQIAIGFLATCKAYLHEGTRFLWSNNTFVFTSPHVLRDFCNLDFEMRKNVKQINLRIIAKYYDEVKRNHTVPHYPSANGGRHGMKLRVTLRPKPQNLSRKGFRSYTWSQTSDFLDALRPPFDPDHNKKQPRPALLPGLESMRIDFINFPFNFLSFPDMELHRLAVHDLGCTLNELMVTGLPTCEVGLKALADLSGMVRDDGLLVKCNDAFVVSSSQLRPIPDGPVSPKAIRAWKTLAYEHAASDSSTSSSNFPPGYLDHHRDIDDLPEMPAAPEEEGHPESIWKRRQTIWKRVPLTRDSEEREWVEFDRTLGEPMSHWQYSDEYDVHDVDGLVCDRCGEIHDPMAGMANGH</sequence>
<reference evidence="2" key="1">
    <citation type="journal article" date="2023" name="Mol. Phylogenet. Evol.">
        <title>Genome-scale phylogeny and comparative genomics of the fungal order Sordariales.</title>
        <authorList>
            <person name="Hensen N."/>
            <person name="Bonometti L."/>
            <person name="Westerberg I."/>
            <person name="Brannstrom I.O."/>
            <person name="Guillou S."/>
            <person name="Cros-Aarteil S."/>
            <person name="Calhoun S."/>
            <person name="Haridas S."/>
            <person name="Kuo A."/>
            <person name="Mondo S."/>
            <person name="Pangilinan J."/>
            <person name="Riley R."/>
            <person name="LaButti K."/>
            <person name="Andreopoulos B."/>
            <person name="Lipzen A."/>
            <person name="Chen C."/>
            <person name="Yan M."/>
            <person name="Daum C."/>
            <person name="Ng V."/>
            <person name="Clum A."/>
            <person name="Steindorff A."/>
            <person name="Ohm R.A."/>
            <person name="Martin F."/>
            <person name="Silar P."/>
            <person name="Natvig D.O."/>
            <person name="Lalanne C."/>
            <person name="Gautier V."/>
            <person name="Ament-Velasquez S.L."/>
            <person name="Kruys A."/>
            <person name="Hutchinson M.I."/>
            <person name="Powell A.J."/>
            <person name="Barry K."/>
            <person name="Miller A.N."/>
            <person name="Grigoriev I.V."/>
            <person name="Debuchy R."/>
            <person name="Gladieux P."/>
            <person name="Hiltunen Thoren M."/>
            <person name="Johannesson H."/>
        </authorList>
    </citation>
    <scope>NUCLEOTIDE SEQUENCE</scope>
    <source>
        <strain evidence="2">CBS 118394</strain>
    </source>
</reference>
<dbReference type="EMBL" id="JAUEDM010000004">
    <property type="protein sequence ID" value="KAK3318759.1"/>
    <property type="molecule type" value="Genomic_DNA"/>
</dbReference>
<evidence type="ECO:0000313" key="2">
    <source>
        <dbReference type="EMBL" id="KAK3318759.1"/>
    </source>
</evidence>
<protein>
    <submittedName>
        <fullName evidence="2">Uncharacterized protein</fullName>
    </submittedName>
</protein>
<organism evidence="2 3">
    <name type="scientific">Apodospora peruviana</name>
    <dbReference type="NCBI Taxonomy" id="516989"/>
    <lineage>
        <taxon>Eukaryota</taxon>
        <taxon>Fungi</taxon>
        <taxon>Dikarya</taxon>
        <taxon>Ascomycota</taxon>
        <taxon>Pezizomycotina</taxon>
        <taxon>Sordariomycetes</taxon>
        <taxon>Sordariomycetidae</taxon>
        <taxon>Sordariales</taxon>
        <taxon>Lasiosphaeriaceae</taxon>
        <taxon>Apodospora</taxon>
    </lineage>
</organism>